<dbReference type="Proteomes" id="UP001195483">
    <property type="component" value="Unassembled WGS sequence"/>
</dbReference>
<dbReference type="PROSITE" id="PS50853">
    <property type="entry name" value="FN3"/>
    <property type="match status" value="1"/>
</dbReference>
<dbReference type="SUPFAM" id="SSF49265">
    <property type="entry name" value="Fibronectin type III"/>
    <property type="match status" value="1"/>
</dbReference>
<keyword evidence="1" id="KW-0342">GTP-binding</keyword>
<dbReference type="EMBL" id="JAEAOA010002340">
    <property type="protein sequence ID" value="KAK3591693.1"/>
    <property type="molecule type" value="Genomic_DNA"/>
</dbReference>
<dbReference type="InterPro" id="IPR003961">
    <property type="entry name" value="FN3_dom"/>
</dbReference>
<evidence type="ECO:0000259" key="2">
    <source>
        <dbReference type="PROSITE" id="PS50853"/>
    </source>
</evidence>
<gene>
    <name evidence="3" type="ORF">CHS0354_040624</name>
</gene>
<feature type="domain" description="Fibronectin type-III" evidence="2">
    <location>
        <begin position="1"/>
        <end position="75"/>
    </location>
</feature>
<dbReference type="CDD" id="cd00063">
    <property type="entry name" value="FN3"/>
    <property type="match status" value="1"/>
</dbReference>
<dbReference type="InterPro" id="IPR036116">
    <property type="entry name" value="FN3_sf"/>
</dbReference>
<name>A0AAE0SHB1_9BIVA</name>
<dbReference type="InterPro" id="IPR013783">
    <property type="entry name" value="Ig-like_fold"/>
</dbReference>
<comment type="similarity">
    <text evidence="1">Belongs to the TRAFAC class TrmE-Era-EngA-EngB-Septin-like GTPase superfamily. Septin GTPase family.</text>
</comment>
<proteinExistence type="inferred from homology"/>
<keyword evidence="1" id="KW-0547">Nucleotide-binding</keyword>
<sequence length="610" mass="71059">MPDCFENSIQYYELKYKIIDEKRWLSVTTPDNSNSFRVEGLRSNTCYEFKVRAIFDDEDEGPFSESNKETMTKQSVSETILHEARKIRDDQPATYKLILKEDKKSVNFKAKTRRCIFGDAPKGNLIEKTIMVVGATGSGKSTLIDGIVNYVMDVEWKDDWRFTIIDLKDVEKKKKNNQSESQTEWITCYTIHSRPGSRIKYTLNIIDTPGFGDTRGFERDQAIVEQIRLFFTTPPPKGIYELDAVCFVTQAPLARLTPHQKYIFDSVLSLFGKDMSKNIFVLVTFADGNDPPVKKALEAAEVPFQRAFKFNNSALFASTNYSEEARFGQMFWDMGKESFNVFFTELRKTKTRSLQLTADVLKTRKQLEAIIEGLQPQIMEGLNVINTIKQEKRVIEQHKADIVANKEFEYEVEEIHQRKITLAVGEYVTNCLTCNRTCHYPCSIPKDNEKKECAAMDRSGYCTNCPKHCIWSQHVNNQYRFEFFPQKIKRTSEDLKRRYDIAQGKEREHSIYLQTVKAKFDKVGSNVFAMIKRVRDCIIKLQEKAIKQNPLSQVEYIKLLIDGEKREAKYGWQKRVEMLKKFKKQAELLEDIPNQEYRPWTDEEVELLLQ</sequence>
<dbReference type="InterPro" id="IPR030379">
    <property type="entry name" value="G_SEPTIN_dom"/>
</dbReference>
<evidence type="ECO:0000256" key="1">
    <source>
        <dbReference type="RuleBase" id="RU004560"/>
    </source>
</evidence>
<accession>A0AAE0SHB1</accession>
<dbReference type="Pfam" id="PF00735">
    <property type="entry name" value="Septin"/>
    <property type="match status" value="1"/>
</dbReference>
<organism evidence="3 4">
    <name type="scientific">Potamilus streckersoni</name>
    <dbReference type="NCBI Taxonomy" id="2493646"/>
    <lineage>
        <taxon>Eukaryota</taxon>
        <taxon>Metazoa</taxon>
        <taxon>Spiralia</taxon>
        <taxon>Lophotrochozoa</taxon>
        <taxon>Mollusca</taxon>
        <taxon>Bivalvia</taxon>
        <taxon>Autobranchia</taxon>
        <taxon>Heteroconchia</taxon>
        <taxon>Palaeoheterodonta</taxon>
        <taxon>Unionida</taxon>
        <taxon>Unionoidea</taxon>
        <taxon>Unionidae</taxon>
        <taxon>Ambleminae</taxon>
        <taxon>Lampsilini</taxon>
        <taxon>Potamilus</taxon>
    </lineage>
</organism>
<dbReference type="SUPFAM" id="SSF52540">
    <property type="entry name" value="P-loop containing nucleoside triphosphate hydrolases"/>
    <property type="match status" value="1"/>
</dbReference>
<dbReference type="Gene3D" id="3.40.50.300">
    <property type="entry name" value="P-loop containing nucleotide triphosphate hydrolases"/>
    <property type="match status" value="1"/>
</dbReference>
<reference evidence="3" key="3">
    <citation type="submission" date="2023-05" db="EMBL/GenBank/DDBJ databases">
        <authorList>
            <person name="Smith C.H."/>
        </authorList>
    </citation>
    <scope>NUCLEOTIDE SEQUENCE</scope>
    <source>
        <strain evidence="3">CHS0354</strain>
        <tissue evidence="3">Mantle</tissue>
    </source>
</reference>
<dbReference type="InterPro" id="IPR027417">
    <property type="entry name" value="P-loop_NTPase"/>
</dbReference>
<dbReference type="PANTHER" id="PTHR32046">
    <property type="entry name" value="G DOMAIN-CONTAINING PROTEIN"/>
    <property type="match status" value="1"/>
</dbReference>
<keyword evidence="4" id="KW-1185">Reference proteome</keyword>
<dbReference type="Gene3D" id="2.60.40.10">
    <property type="entry name" value="Immunoglobulins"/>
    <property type="match status" value="1"/>
</dbReference>
<reference evidence="3" key="2">
    <citation type="journal article" date="2021" name="Genome Biol. Evol.">
        <title>Developing a high-quality reference genome for a parasitic bivalve with doubly uniparental inheritance (Bivalvia: Unionida).</title>
        <authorList>
            <person name="Smith C.H."/>
        </authorList>
    </citation>
    <scope>NUCLEOTIDE SEQUENCE</scope>
    <source>
        <strain evidence="3">CHS0354</strain>
        <tissue evidence="3">Mantle</tissue>
    </source>
</reference>
<evidence type="ECO:0000313" key="3">
    <source>
        <dbReference type="EMBL" id="KAK3591693.1"/>
    </source>
</evidence>
<protein>
    <recommendedName>
        <fullName evidence="2">Fibronectin type-III domain-containing protein</fullName>
    </recommendedName>
</protein>
<reference evidence="3" key="1">
    <citation type="journal article" date="2021" name="Genome Biol. Evol.">
        <title>A High-Quality Reference Genome for a Parasitic Bivalve with Doubly Uniparental Inheritance (Bivalvia: Unionida).</title>
        <authorList>
            <person name="Smith C.H."/>
        </authorList>
    </citation>
    <scope>NUCLEOTIDE SEQUENCE</scope>
    <source>
        <strain evidence="3">CHS0354</strain>
    </source>
</reference>
<dbReference type="PANTHER" id="PTHR32046:SF14">
    <property type="match status" value="1"/>
</dbReference>
<dbReference type="AlphaFoldDB" id="A0AAE0SHB1"/>
<evidence type="ECO:0000313" key="4">
    <source>
        <dbReference type="Proteomes" id="UP001195483"/>
    </source>
</evidence>
<comment type="caution">
    <text evidence="3">The sequence shown here is derived from an EMBL/GenBank/DDBJ whole genome shotgun (WGS) entry which is preliminary data.</text>
</comment>
<dbReference type="GO" id="GO:0005525">
    <property type="term" value="F:GTP binding"/>
    <property type="evidence" value="ECO:0007669"/>
    <property type="project" value="UniProtKB-KW"/>
</dbReference>